<dbReference type="EMBL" id="JAEOAQ010000002">
    <property type="protein sequence ID" value="KAG5419698.1"/>
    <property type="molecule type" value="Genomic_DNA"/>
</dbReference>
<dbReference type="GeneID" id="93650207"/>
<feature type="compositionally biased region" description="Low complexity" evidence="11">
    <location>
        <begin position="132"/>
        <end position="150"/>
    </location>
</feature>
<keyword evidence="3" id="KW-0134">Cell wall</keyword>
<reference evidence="13 14" key="1">
    <citation type="submission" date="2020-12" db="EMBL/GenBank/DDBJ databases">
        <title>Effect of drift, selection, and recombination on the evolution of hybrid genomes in Candida yeast pathogens.</title>
        <authorList>
            <person name="Mixao V."/>
            <person name="Ksiezopolska E."/>
            <person name="Saus E."/>
            <person name="Boekhout T."/>
            <person name="Gacser A."/>
            <person name="Gabaldon T."/>
        </authorList>
    </citation>
    <scope>NUCLEOTIDE SEQUENCE [LARGE SCALE GENOMIC DNA]</scope>
    <source>
        <strain evidence="13 14">BP57</strain>
    </source>
</reference>
<dbReference type="InterPro" id="IPR051526">
    <property type="entry name" value="Beta-Glucosidase_SUN"/>
</dbReference>
<comment type="caution">
    <text evidence="13">The sequence shown here is derived from an EMBL/GenBank/DDBJ whole genome shotgun (WGS) entry which is preliminary data.</text>
</comment>
<keyword evidence="6" id="KW-0378">Hydrolase</keyword>
<evidence type="ECO:0000256" key="9">
    <source>
        <dbReference type="ARBA" id="ARBA00023316"/>
    </source>
</evidence>
<sequence length="424" mass="44203">MKFSNTLVLAFAASAFAVPMPAISNNSGYKNHAVVPAAKRDAEQDCEEPVFHGHHKHKRAVVYEYAYVTVTVDAKGNPVTTTAVTTTQSTGDSQNTGATSSDISSTTTIVQNDSLTSNEPTASPMPSGTITTSDDASATGGSSSSSSSSSNGIDGDLSAFQNPSQEFPDGEYSCDDFPSGQGVIALDHLGFGGWSGIYNSDTSTGGSCKEGSYCSYACQSGMSKTQWPDSQPSNGVSVGGLLCKNGKLYKTNSRSNYLCEWGADKAQVVSKIDKSVAICRTDYPGTENMVIPTVVDAGATSVITVVDQDTYYKWKGGATSAQYYVNNAGVSYQDGCVWGTSGSGIGNWAPLNFGAGYSNGVAYLSLIPNPNNYDSLNFNVKIVAADGSSNVSGSCVYEDGKYNGNGKDGCTVGVTQGKGNYVLY</sequence>
<evidence type="ECO:0000256" key="6">
    <source>
        <dbReference type="ARBA" id="ARBA00022801"/>
    </source>
</evidence>
<proteinExistence type="inferred from homology"/>
<dbReference type="PANTHER" id="PTHR31316:SF0">
    <property type="entry name" value="SECRETED BETA-GLUCOSIDASE SIM1-RELATED"/>
    <property type="match status" value="1"/>
</dbReference>
<evidence type="ECO:0000256" key="4">
    <source>
        <dbReference type="ARBA" id="ARBA00022525"/>
    </source>
</evidence>
<dbReference type="Proteomes" id="UP000669133">
    <property type="component" value="Unassembled WGS sequence"/>
</dbReference>
<dbReference type="PANTHER" id="PTHR31316">
    <property type="entry name" value="BETA-GLUCOSIDASE-LIKE PROTEIN NCA3, MITOCHONDRIAL-RELATED"/>
    <property type="match status" value="1"/>
</dbReference>
<dbReference type="GO" id="GO:0031505">
    <property type="term" value="P:fungal-type cell wall organization"/>
    <property type="evidence" value="ECO:0007669"/>
    <property type="project" value="TreeGrafter"/>
</dbReference>
<keyword evidence="5 12" id="KW-0732">Signal</keyword>
<dbReference type="Pfam" id="PF03856">
    <property type="entry name" value="SUN"/>
    <property type="match status" value="1"/>
</dbReference>
<accession>A0A8H7ZD87</accession>
<keyword evidence="4" id="KW-0964">Secreted</keyword>
<dbReference type="AlphaFoldDB" id="A0A8H7ZD87"/>
<evidence type="ECO:0000256" key="5">
    <source>
        <dbReference type="ARBA" id="ARBA00022729"/>
    </source>
</evidence>
<organism evidence="13 14">
    <name type="scientific">Candida metapsilosis</name>
    <dbReference type="NCBI Taxonomy" id="273372"/>
    <lineage>
        <taxon>Eukaryota</taxon>
        <taxon>Fungi</taxon>
        <taxon>Dikarya</taxon>
        <taxon>Ascomycota</taxon>
        <taxon>Saccharomycotina</taxon>
        <taxon>Pichiomycetes</taxon>
        <taxon>Debaryomycetaceae</taxon>
        <taxon>Candida/Lodderomyces clade</taxon>
        <taxon>Candida</taxon>
    </lineage>
</organism>
<evidence type="ECO:0000256" key="11">
    <source>
        <dbReference type="SAM" id="MobiDB-lite"/>
    </source>
</evidence>
<name>A0A8H7ZD87_9ASCO</name>
<keyword evidence="8" id="KW-0326">Glycosidase</keyword>
<evidence type="ECO:0000256" key="3">
    <source>
        <dbReference type="ARBA" id="ARBA00022512"/>
    </source>
</evidence>
<comment type="subcellular location">
    <subcellularLocation>
        <location evidence="1">Secreted</location>
        <location evidence="1">Cell wall</location>
    </subcellularLocation>
</comment>
<dbReference type="InterPro" id="IPR005556">
    <property type="entry name" value="SUN"/>
</dbReference>
<keyword evidence="14" id="KW-1185">Reference proteome</keyword>
<comment type="similarity">
    <text evidence="2">Belongs to the SUN family.</text>
</comment>
<dbReference type="GO" id="GO:0009277">
    <property type="term" value="C:fungal-type cell wall"/>
    <property type="evidence" value="ECO:0007669"/>
    <property type="project" value="TreeGrafter"/>
</dbReference>
<dbReference type="GO" id="GO:0000272">
    <property type="term" value="P:polysaccharide catabolic process"/>
    <property type="evidence" value="ECO:0007669"/>
    <property type="project" value="UniProtKB-KW"/>
</dbReference>
<evidence type="ECO:0000256" key="2">
    <source>
        <dbReference type="ARBA" id="ARBA00010579"/>
    </source>
</evidence>
<feature type="compositionally biased region" description="Low complexity" evidence="11">
    <location>
        <begin position="99"/>
        <end position="109"/>
    </location>
</feature>
<evidence type="ECO:0000256" key="10">
    <source>
        <dbReference type="ARBA" id="ARBA00023326"/>
    </source>
</evidence>
<evidence type="ECO:0000313" key="14">
    <source>
        <dbReference type="Proteomes" id="UP000669133"/>
    </source>
</evidence>
<feature type="compositionally biased region" description="Polar residues" evidence="11">
    <location>
        <begin position="110"/>
        <end position="131"/>
    </location>
</feature>
<dbReference type="GO" id="GO:0009986">
    <property type="term" value="C:cell surface"/>
    <property type="evidence" value="ECO:0007669"/>
    <property type="project" value="TreeGrafter"/>
</dbReference>
<feature type="region of interest" description="Disordered" evidence="11">
    <location>
        <begin position="85"/>
        <end position="174"/>
    </location>
</feature>
<evidence type="ECO:0000256" key="8">
    <source>
        <dbReference type="ARBA" id="ARBA00023295"/>
    </source>
</evidence>
<evidence type="ECO:0000256" key="7">
    <source>
        <dbReference type="ARBA" id="ARBA00023277"/>
    </source>
</evidence>
<keyword evidence="10" id="KW-0624">Polysaccharide degradation</keyword>
<dbReference type="RefSeq" id="XP_067548814.1">
    <property type="nucleotide sequence ID" value="XM_067690338.1"/>
</dbReference>
<evidence type="ECO:0000256" key="12">
    <source>
        <dbReference type="SAM" id="SignalP"/>
    </source>
</evidence>
<keyword evidence="9" id="KW-0961">Cell wall biogenesis/degradation</keyword>
<keyword evidence="7" id="KW-0119">Carbohydrate metabolism</keyword>
<evidence type="ECO:0000313" key="13">
    <source>
        <dbReference type="EMBL" id="KAG5419698.1"/>
    </source>
</evidence>
<feature type="signal peptide" evidence="12">
    <location>
        <begin position="1"/>
        <end position="17"/>
    </location>
</feature>
<dbReference type="GO" id="GO:0016798">
    <property type="term" value="F:hydrolase activity, acting on glycosyl bonds"/>
    <property type="evidence" value="ECO:0007669"/>
    <property type="project" value="UniProtKB-KW"/>
</dbReference>
<dbReference type="OrthoDB" id="5339822at2759"/>
<feature type="chain" id="PRO_5034690694" evidence="12">
    <location>
        <begin position="18"/>
        <end position="424"/>
    </location>
</feature>
<gene>
    <name evidence="13" type="ORF">I9W82_001578</name>
</gene>
<evidence type="ECO:0000256" key="1">
    <source>
        <dbReference type="ARBA" id="ARBA00004191"/>
    </source>
</evidence>
<protein>
    <submittedName>
        <fullName evidence="13">SUN4</fullName>
    </submittedName>
</protein>